<keyword evidence="17" id="KW-1185">Reference proteome</keyword>
<dbReference type="InterPro" id="IPR009567">
    <property type="entry name" value="SARAF"/>
</dbReference>
<reference evidence="16" key="1">
    <citation type="journal article" date="2020" name="Nat. Commun.">
        <title>Large-scale genome sequencing of mycorrhizal fungi provides insights into the early evolution of symbiotic traits.</title>
        <authorList>
            <person name="Miyauchi S."/>
            <person name="Kiss E."/>
            <person name="Kuo A."/>
            <person name="Drula E."/>
            <person name="Kohler A."/>
            <person name="Sanchez-Garcia M."/>
            <person name="Morin E."/>
            <person name="Andreopoulos B."/>
            <person name="Barry K.W."/>
            <person name="Bonito G."/>
            <person name="Buee M."/>
            <person name="Carver A."/>
            <person name="Chen C."/>
            <person name="Cichocki N."/>
            <person name="Clum A."/>
            <person name="Culley D."/>
            <person name="Crous P.W."/>
            <person name="Fauchery L."/>
            <person name="Girlanda M."/>
            <person name="Hayes R.D."/>
            <person name="Keri Z."/>
            <person name="LaButti K."/>
            <person name="Lipzen A."/>
            <person name="Lombard V."/>
            <person name="Magnuson J."/>
            <person name="Maillard F."/>
            <person name="Murat C."/>
            <person name="Nolan M."/>
            <person name="Ohm R.A."/>
            <person name="Pangilinan J."/>
            <person name="Pereira M.F."/>
            <person name="Perotto S."/>
            <person name="Peter M."/>
            <person name="Pfister S."/>
            <person name="Riley R."/>
            <person name="Sitrit Y."/>
            <person name="Stielow J.B."/>
            <person name="Szollosi G."/>
            <person name="Zifcakova L."/>
            <person name="Stursova M."/>
            <person name="Spatafora J.W."/>
            <person name="Tedersoo L."/>
            <person name="Vaario L.M."/>
            <person name="Yamada A."/>
            <person name="Yan M."/>
            <person name="Wang P."/>
            <person name="Xu J."/>
            <person name="Bruns T."/>
            <person name="Baldrian P."/>
            <person name="Vilgalys R."/>
            <person name="Dunand C."/>
            <person name="Henrissat B."/>
            <person name="Grigoriev I.V."/>
            <person name="Hibbett D."/>
            <person name="Nagy L.G."/>
            <person name="Martin F.M."/>
        </authorList>
    </citation>
    <scope>NUCLEOTIDE SEQUENCE</scope>
    <source>
        <strain evidence="16">UP504</strain>
    </source>
</reference>
<keyword evidence="9" id="KW-0106">Calcium</keyword>
<dbReference type="EMBL" id="MU128935">
    <property type="protein sequence ID" value="KAF9517000.1"/>
    <property type="molecule type" value="Genomic_DNA"/>
</dbReference>
<evidence type="ECO:0000256" key="11">
    <source>
        <dbReference type="ARBA" id="ARBA00023065"/>
    </source>
</evidence>
<dbReference type="GO" id="GO:0006816">
    <property type="term" value="P:calcium ion transport"/>
    <property type="evidence" value="ECO:0007669"/>
    <property type="project" value="UniProtKB-KW"/>
</dbReference>
<dbReference type="AlphaFoldDB" id="A0A9P6E0G1"/>
<dbReference type="Pfam" id="PF06682">
    <property type="entry name" value="SARAF"/>
    <property type="match status" value="1"/>
</dbReference>
<dbReference type="GO" id="GO:0005789">
    <property type="term" value="C:endoplasmic reticulum membrane"/>
    <property type="evidence" value="ECO:0007669"/>
    <property type="project" value="UniProtKB-SubCell"/>
</dbReference>
<feature type="compositionally biased region" description="Polar residues" evidence="14">
    <location>
        <begin position="207"/>
        <end position="219"/>
    </location>
</feature>
<name>A0A9P6E0G1_9AGAM</name>
<dbReference type="Proteomes" id="UP000886523">
    <property type="component" value="Unassembled WGS sequence"/>
</dbReference>
<organism evidence="16 17">
    <name type="scientific">Hydnum rufescens UP504</name>
    <dbReference type="NCBI Taxonomy" id="1448309"/>
    <lineage>
        <taxon>Eukaryota</taxon>
        <taxon>Fungi</taxon>
        <taxon>Dikarya</taxon>
        <taxon>Basidiomycota</taxon>
        <taxon>Agaricomycotina</taxon>
        <taxon>Agaricomycetes</taxon>
        <taxon>Cantharellales</taxon>
        <taxon>Hydnaceae</taxon>
        <taxon>Hydnum</taxon>
    </lineage>
</organism>
<evidence type="ECO:0000256" key="9">
    <source>
        <dbReference type="ARBA" id="ARBA00022837"/>
    </source>
</evidence>
<evidence type="ECO:0000313" key="17">
    <source>
        <dbReference type="Proteomes" id="UP000886523"/>
    </source>
</evidence>
<gene>
    <name evidence="16" type="ORF">BS47DRAFT_1326933</name>
</gene>
<comment type="similarity">
    <text evidence="2">Belongs to the SARAF family.</text>
</comment>
<protein>
    <recommendedName>
        <fullName evidence="3">Store-operated calcium entry-associated regulatory factor</fullName>
    </recommendedName>
    <alternativeName>
        <fullName evidence="13">Transmembrane protein 66</fullName>
    </alternativeName>
</protein>
<keyword evidence="7" id="KW-0732">Signal</keyword>
<evidence type="ECO:0000256" key="4">
    <source>
        <dbReference type="ARBA" id="ARBA00022448"/>
    </source>
</evidence>
<accession>A0A9P6E0G1</accession>
<keyword evidence="10 15" id="KW-1133">Transmembrane helix</keyword>
<dbReference type="OrthoDB" id="20303at2759"/>
<evidence type="ECO:0000256" key="13">
    <source>
        <dbReference type="ARBA" id="ARBA00031116"/>
    </source>
</evidence>
<keyword evidence="11" id="KW-0406">Ion transport</keyword>
<feature type="region of interest" description="Disordered" evidence="14">
    <location>
        <begin position="164"/>
        <end position="219"/>
    </location>
</feature>
<evidence type="ECO:0000256" key="8">
    <source>
        <dbReference type="ARBA" id="ARBA00022824"/>
    </source>
</evidence>
<keyword evidence="6 15" id="KW-0812">Transmembrane</keyword>
<dbReference type="PANTHER" id="PTHR15929:SF0">
    <property type="entry name" value="STORE-OPERATED CALCIUM ENTRY-ASSOCIATED REGULATORY FACTOR"/>
    <property type="match status" value="1"/>
</dbReference>
<evidence type="ECO:0000256" key="12">
    <source>
        <dbReference type="ARBA" id="ARBA00023136"/>
    </source>
</evidence>
<proteinExistence type="inferred from homology"/>
<evidence type="ECO:0000256" key="14">
    <source>
        <dbReference type="SAM" id="MobiDB-lite"/>
    </source>
</evidence>
<keyword evidence="5" id="KW-0109">Calcium transport</keyword>
<evidence type="ECO:0000256" key="3">
    <source>
        <dbReference type="ARBA" id="ARBA00016584"/>
    </source>
</evidence>
<comment type="subcellular location">
    <subcellularLocation>
        <location evidence="1">Endoplasmic reticulum membrane</location>
        <topology evidence="1">Single-pass type I membrane protein</topology>
    </subcellularLocation>
</comment>
<evidence type="ECO:0000256" key="7">
    <source>
        <dbReference type="ARBA" id="ARBA00022729"/>
    </source>
</evidence>
<evidence type="ECO:0000313" key="16">
    <source>
        <dbReference type="EMBL" id="KAF9517000.1"/>
    </source>
</evidence>
<evidence type="ECO:0000256" key="2">
    <source>
        <dbReference type="ARBA" id="ARBA00006833"/>
    </source>
</evidence>
<sequence>MRVAERVLLSSIKTLTLFADEDTFSRRTDPIPQLTCIGQVCKLYQPQAVLCTNIGGRGTEVNWKCEADLPETLRFGKVTVSCEGWSRSGDPHVLDGSCGLEYKLVRVPKVFQPTFDEVPSVWRRMVDWIYPDDLPTLIFSIVWLALLSYFLWSVLRSCIRAHREANPPHSRRSQDGGTIPRGGGGGSYPGAFSSPHNDSPPPPPYTKHTTASDPSTTAGRWTPGFWTGLGLGGLAASLWNRNRADSAAEALARQRQYDWERARLGGAGGGLFGRGGIFGSRWGTPPLGRSQPSPPSQTRHETSGAGPSGLGQMRSSTGLGGSHVR</sequence>
<dbReference type="PANTHER" id="PTHR15929">
    <property type="entry name" value="STORE-OPERATED CALCIUM ENTRY-ASSOCIATED REGULATORY FACTOR"/>
    <property type="match status" value="1"/>
</dbReference>
<keyword evidence="12 15" id="KW-0472">Membrane</keyword>
<evidence type="ECO:0000256" key="10">
    <source>
        <dbReference type="ARBA" id="ARBA00022989"/>
    </source>
</evidence>
<comment type="caution">
    <text evidence="16">The sequence shown here is derived from an EMBL/GenBank/DDBJ whole genome shotgun (WGS) entry which is preliminary data.</text>
</comment>
<evidence type="ECO:0000256" key="5">
    <source>
        <dbReference type="ARBA" id="ARBA00022568"/>
    </source>
</evidence>
<evidence type="ECO:0000256" key="1">
    <source>
        <dbReference type="ARBA" id="ARBA00004115"/>
    </source>
</evidence>
<keyword evidence="4" id="KW-0813">Transport</keyword>
<feature type="compositionally biased region" description="Gly residues" evidence="14">
    <location>
        <begin position="179"/>
        <end position="188"/>
    </location>
</feature>
<evidence type="ECO:0000256" key="15">
    <source>
        <dbReference type="SAM" id="Phobius"/>
    </source>
</evidence>
<dbReference type="GO" id="GO:2001256">
    <property type="term" value="P:regulation of store-operated calcium entry"/>
    <property type="evidence" value="ECO:0007669"/>
    <property type="project" value="InterPro"/>
</dbReference>
<feature type="region of interest" description="Disordered" evidence="14">
    <location>
        <begin position="275"/>
        <end position="325"/>
    </location>
</feature>
<keyword evidence="8" id="KW-0256">Endoplasmic reticulum</keyword>
<feature type="transmembrane region" description="Helical" evidence="15">
    <location>
        <begin position="134"/>
        <end position="155"/>
    </location>
</feature>
<evidence type="ECO:0000256" key="6">
    <source>
        <dbReference type="ARBA" id="ARBA00022692"/>
    </source>
</evidence>